<keyword evidence="3" id="KW-0808">Transferase</keyword>
<dbReference type="PANTHER" id="PTHR46499">
    <property type="entry name" value="QUEUINE TRNA-RIBOSYLTRANSFERASE"/>
    <property type="match status" value="1"/>
</dbReference>
<dbReference type="InterPro" id="IPR036511">
    <property type="entry name" value="TGT-like_sf"/>
</dbReference>
<keyword evidence="1" id="KW-0819">tRNA processing</keyword>
<dbReference type="Proteomes" id="UP000231569">
    <property type="component" value="Unassembled WGS sequence"/>
</dbReference>
<dbReference type="AlphaFoldDB" id="A0A2M8KUP6"/>
<dbReference type="SUPFAM" id="SSF51713">
    <property type="entry name" value="tRNA-guanine transglycosylase"/>
    <property type="match status" value="1"/>
</dbReference>
<comment type="caution">
    <text evidence="3">The sequence shown here is derived from an EMBL/GenBank/DDBJ whole genome shotgun (WGS) entry which is preliminary data.</text>
</comment>
<name>A0A2M8KUP6_9BACT</name>
<dbReference type="GO" id="GO:0002099">
    <property type="term" value="P:tRNA wobble guanine modification"/>
    <property type="evidence" value="ECO:0007669"/>
    <property type="project" value="TreeGrafter"/>
</dbReference>
<dbReference type="InterPro" id="IPR050076">
    <property type="entry name" value="ArchSynthase1/Queuine_TRR"/>
</dbReference>
<evidence type="ECO:0000256" key="1">
    <source>
        <dbReference type="ARBA" id="ARBA00022694"/>
    </source>
</evidence>
<dbReference type="InterPro" id="IPR002616">
    <property type="entry name" value="tRNA_ribo_trans-like"/>
</dbReference>
<gene>
    <name evidence="3" type="ORF">COU89_02095</name>
</gene>
<dbReference type="EMBL" id="PFEE01000047">
    <property type="protein sequence ID" value="PJE63654.1"/>
    <property type="molecule type" value="Genomic_DNA"/>
</dbReference>
<accession>A0A2M8KUP6</accession>
<dbReference type="Pfam" id="PF01702">
    <property type="entry name" value="TGT"/>
    <property type="match status" value="1"/>
</dbReference>
<evidence type="ECO:0000259" key="2">
    <source>
        <dbReference type="Pfam" id="PF01702"/>
    </source>
</evidence>
<feature type="domain" description="tRNA-guanine(15) transglycosylase-like" evidence="2">
    <location>
        <begin position="16"/>
        <end position="368"/>
    </location>
</feature>
<evidence type="ECO:0000313" key="3">
    <source>
        <dbReference type="EMBL" id="PJE63654.1"/>
    </source>
</evidence>
<dbReference type="PANTHER" id="PTHR46499:SF1">
    <property type="entry name" value="QUEUINE TRNA-RIBOSYLTRANSFERASE"/>
    <property type="match status" value="1"/>
</dbReference>
<dbReference type="GO" id="GO:0005737">
    <property type="term" value="C:cytoplasm"/>
    <property type="evidence" value="ECO:0007669"/>
    <property type="project" value="TreeGrafter"/>
</dbReference>
<protein>
    <submittedName>
        <fullName evidence="3">Queuine tRNA-ribosyltransferase</fullName>
    </submittedName>
</protein>
<organism evidence="3 4">
    <name type="scientific">Candidatus Roizmanbacteria bacterium CG10_big_fil_rev_8_21_14_0_10_45_7</name>
    <dbReference type="NCBI Taxonomy" id="1974854"/>
    <lineage>
        <taxon>Bacteria</taxon>
        <taxon>Candidatus Roizmaniibacteriota</taxon>
    </lineage>
</organism>
<evidence type="ECO:0000313" key="4">
    <source>
        <dbReference type="Proteomes" id="UP000231569"/>
    </source>
</evidence>
<dbReference type="NCBIfam" id="TIGR00449">
    <property type="entry name" value="tgt_general"/>
    <property type="match status" value="1"/>
</dbReference>
<reference evidence="4" key="1">
    <citation type="submission" date="2017-09" db="EMBL/GenBank/DDBJ databases">
        <title>Depth-based differentiation of microbial function through sediment-hosted aquifers and enrichment of novel symbionts in the deep terrestrial subsurface.</title>
        <authorList>
            <person name="Probst A.J."/>
            <person name="Ladd B."/>
            <person name="Jarett J.K."/>
            <person name="Geller-Mcgrath D.E."/>
            <person name="Sieber C.M.K."/>
            <person name="Emerson J.B."/>
            <person name="Anantharaman K."/>
            <person name="Thomas B.C."/>
            <person name="Malmstrom R."/>
            <person name="Stieglmeier M."/>
            <person name="Klingl A."/>
            <person name="Woyke T."/>
            <person name="Ryan C.M."/>
            <person name="Banfield J.F."/>
        </authorList>
    </citation>
    <scope>NUCLEOTIDE SEQUENCE [LARGE SCALE GENOMIC DNA]</scope>
</reference>
<sequence length="370" mass="42131">MYNRLMQQPKYFKTITGNQIPLPVFFPDATRAVLKALDSSDIEGTKTPGVLVNTYHLYSQPGAQTIKELGGVRRFMSWNGGIISDSGGFQVMSIAKTSGGKNAVTDKGVTFKEPGKEKVVFTPEISIKVQLALSTDMMVVFDDFTEPGADQDRARDTVERTIRWARLCKDLFEQWCEQKKLTKETRPYLLGVVQGGDHLDLRVECTQRLVDIGFDGLGYGGWPVMDDGKFNYDVARVIREHTPEDYLLFGLGIGKPDEIVKLVDMGWHVFDCVLPTRDARHRRLYVYNAQSIDAIDMRKDKFYSYYVPDKQEYYRDGQPVSAACDCLLCTRYSRSYLAHLFRIGDVTAGRLATIHNLRFYSILMEKLRFS</sequence>
<dbReference type="Gene3D" id="3.20.20.105">
    <property type="entry name" value="Queuine tRNA-ribosyltransferase-like"/>
    <property type="match status" value="1"/>
</dbReference>
<proteinExistence type="predicted"/>
<dbReference type="GO" id="GO:0016740">
    <property type="term" value="F:transferase activity"/>
    <property type="evidence" value="ECO:0007669"/>
    <property type="project" value="UniProtKB-KW"/>
</dbReference>